<name>A0A075MVE0_9ARCH</name>
<reference evidence="1 2" key="1">
    <citation type="journal article" date="2014" name="PLoS ONE">
        <title>Genome Sequence of Candidatus Nitrososphaera evergladensis from Group I.1b Enriched from Everglades Soil Reveals Novel Genomic Features of the Ammonia-Oxidizing Archaea.</title>
        <authorList>
            <person name="Zhalnina K.V."/>
            <person name="Dias R."/>
            <person name="Leonard M.T."/>
            <person name="Dorr de Quadros P."/>
            <person name="Camargo F.A."/>
            <person name="Drew J.C."/>
            <person name="Farmerie W.G."/>
            <person name="Daroub S.H."/>
            <person name="Triplett E.W."/>
        </authorList>
    </citation>
    <scope>NUCLEOTIDE SEQUENCE [LARGE SCALE GENOMIC DNA]</scope>
    <source>
        <strain evidence="1 2">SR1</strain>
    </source>
</reference>
<dbReference type="AlphaFoldDB" id="A0A075MVE0"/>
<dbReference type="HOGENOM" id="CLU_3056948_0_0_2"/>
<evidence type="ECO:0000313" key="2">
    <source>
        <dbReference type="Proteomes" id="UP000028194"/>
    </source>
</evidence>
<dbReference type="KEGG" id="nev:NTE_01146"/>
<dbReference type="STRING" id="1459636.NTE_01146"/>
<protein>
    <submittedName>
        <fullName evidence="1">Uncharacterized protein</fullName>
    </submittedName>
</protein>
<dbReference type="EMBL" id="CP007174">
    <property type="protein sequence ID" value="AIF83219.1"/>
    <property type="molecule type" value="Genomic_DNA"/>
</dbReference>
<dbReference type="Proteomes" id="UP000028194">
    <property type="component" value="Chromosome"/>
</dbReference>
<keyword evidence="2" id="KW-1185">Reference proteome</keyword>
<sequence length="53" mass="6054">MDFFNKSDLLHKAVVNRKILNSFTSWDFQLKVSSNNPSAIRYNSAPGKKPMPL</sequence>
<evidence type="ECO:0000313" key="1">
    <source>
        <dbReference type="EMBL" id="AIF83219.1"/>
    </source>
</evidence>
<gene>
    <name evidence="1" type="ORF">NTE_01146</name>
</gene>
<organism evidence="1 2">
    <name type="scientific">Candidatus Nitrososphaera evergladensis SR1</name>
    <dbReference type="NCBI Taxonomy" id="1459636"/>
    <lineage>
        <taxon>Archaea</taxon>
        <taxon>Nitrososphaerota</taxon>
        <taxon>Nitrososphaeria</taxon>
        <taxon>Nitrososphaerales</taxon>
        <taxon>Nitrososphaeraceae</taxon>
        <taxon>Nitrososphaera</taxon>
    </lineage>
</organism>
<accession>A0A075MVE0</accession>
<proteinExistence type="predicted"/>